<evidence type="ECO:0000313" key="1">
    <source>
        <dbReference type="EMBL" id="EKT57377.1"/>
    </source>
</evidence>
<accession>K8WIS5</accession>
<organism evidence="1 2">
    <name type="scientific">Providencia sneebia DSM 19967</name>
    <dbReference type="NCBI Taxonomy" id="1141660"/>
    <lineage>
        <taxon>Bacteria</taxon>
        <taxon>Pseudomonadati</taxon>
        <taxon>Pseudomonadota</taxon>
        <taxon>Gammaproteobacteria</taxon>
        <taxon>Enterobacterales</taxon>
        <taxon>Morganellaceae</taxon>
        <taxon>Providencia</taxon>
    </lineage>
</organism>
<reference evidence="1 2" key="1">
    <citation type="journal article" date="2012" name="BMC Genomics">
        <title>Comparative genomics of bacteria in the genus Providencia isolated from wild Drosophila melanogaster.</title>
        <authorList>
            <person name="Galac M.R."/>
            <person name="Lazzaro B.P."/>
        </authorList>
    </citation>
    <scope>NUCLEOTIDE SEQUENCE [LARGE SCALE GENOMIC DNA]</scope>
    <source>
        <strain evidence="1 2">DSM 19967</strain>
    </source>
</reference>
<dbReference type="RefSeq" id="WP_008915487.1">
    <property type="nucleotide sequence ID" value="NZ_CM001773.1"/>
</dbReference>
<sequence length="61" mass="6770">MIDNTTKTAVKSIADPTIQPIKVDIIDSHQLLGSDGKVTIQHRGEIYQLRQTRAGKLILTK</sequence>
<proteinExistence type="predicted"/>
<dbReference type="OrthoDB" id="6121157at2"/>
<keyword evidence="2" id="KW-1185">Reference proteome</keyword>
<evidence type="ECO:0000313" key="2">
    <source>
        <dbReference type="Proteomes" id="UP000010290"/>
    </source>
</evidence>
<protein>
    <submittedName>
        <fullName evidence="1">Hemin uptake protein HemP</fullName>
    </submittedName>
</protein>
<dbReference type="AlphaFoldDB" id="K8WIS5"/>
<dbReference type="HOGENOM" id="CLU_178563_2_0_6"/>
<dbReference type="Pfam" id="PF10636">
    <property type="entry name" value="hemP"/>
    <property type="match status" value="1"/>
</dbReference>
<dbReference type="EMBL" id="AKKN01000008">
    <property type="protein sequence ID" value="EKT57377.1"/>
    <property type="molecule type" value="Genomic_DNA"/>
</dbReference>
<dbReference type="Gene3D" id="2.10.70.10">
    <property type="entry name" value="Complement Module, domain 1"/>
    <property type="match status" value="1"/>
</dbReference>
<dbReference type="Proteomes" id="UP000010290">
    <property type="component" value="Chromosome"/>
</dbReference>
<dbReference type="InterPro" id="IPR019600">
    <property type="entry name" value="Hemin_uptake_protein_HemP"/>
</dbReference>
<dbReference type="PATRIC" id="fig|1141660.3.peg.1660"/>
<name>K8WIS5_9GAMM</name>
<gene>
    <name evidence="1" type="ORF">OO7_08310</name>
</gene>
<comment type="caution">
    <text evidence="1">The sequence shown here is derived from an EMBL/GenBank/DDBJ whole genome shotgun (WGS) entry which is preliminary data.</text>
</comment>